<feature type="transmembrane region" description="Helical" evidence="1">
    <location>
        <begin position="64"/>
        <end position="87"/>
    </location>
</feature>
<keyword evidence="1" id="KW-1133">Transmembrane helix</keyword>
<reference evidence="2" key="1">
    <citation type="submission" date="2022-01" db="EMBL/GenBank/DDBJ databases">
        <authorList>
            <person name="King R."/>
        </authorList>
    </citation>
    <scope>NUCLEOTIDE SEQUENCE</scope>
</reference>
<evidence type="ECO:0000313" key="2">
    <source>
        <dbReference type="EMBL" id="CAH1388753.1"/>
    </source>
</evidence>
<feature type="transmembrane region" description="Helical" evidence="1">
    <location>
        <begin position="438"/>
        <end position="459"/>
    </location>
</feature>
<dbReference type="AlphaFoldDB" id="A0A9P0GWM4"/>
<dbReference type="InterPro" id="IPR036259">
    <property type="entry name" value="MFS_trans_sf"/>
</dbReference>
<dbReference type="OrthoDB" id="6509908at2759"/>
<feature type="transmembrane region" description="Helical" evidence="1">
    <location>
        <begin position="6"/>
        <end position="24"/>
    </location>
</feature>
<evidence type="ECO:0008006" key="4">
    <source>
        <dbReference type="Google" id="ProtNLM"/>
    </source>
</evidence>
<gene>
    <name evidence="2" type="ORF">NEZAVI_LOCUS310</name>
</gene>
<organism evidence="2 3">
    <name type="scientific">Nezara viridula</name>
    <name type="common">Southern green stink bug</name>
    <name type="synonym">Cimex viridulus</name>
    <dbReference type="NCBI Taxonomy" id="85310"/>
    <lineage>
        <taxon>Eukaryota</taxon>
        <taxon>Metazoa</taxon>
        <taxon>Ecdysozoa</taxon>
        <taxon>Arthropoda</taxon>
        <taxon>Hexapoda</taxon>
        <taxon>Insecta</taxon>
        <taxon>Pterygota</taxon>
        <taxon>Neoptera</taxon>
        <taxon>Paraneoptera</taxon>
        <taxon>Hemiptera</taxon>
        <taxon>Heteroptera</taxon>
        <taxon>Panheteroptera</taxon>
        <taxon>Pentatomomorpha</taxon>
        <taxon>Pentatomoidea</taxon>
        <taxon>Pentatomidae</taxon>
        <taxon>Pentatominae</taxon>
        <taxon>Nezara</taxon>
    </lineage>
</organism>
<dbReference type="Pfam" id="PF07690">
    <property type="entry name" value="MFS_1"/>
    <property type="match status" value="1"/>
</dbReference>
<keyword evidence="3" id="KW-1185">Reference proteome</keyword>
<dbReference type="PANTHER" id="PTHR11360:SF260">
    <property type="entry name" value="MFS DOMAIN-CONTAINING PROTEIN"/>
    <property type="match status" value="1"/>
</dbReference>
<feature type="transmembrane region" description="Helical" evidence="1">
    <location>
        <begin position="498"/>
        <end position="516"/>
    </location>
</feature>
<accession>A0A9P0GWM4</accession>
<dbReference type="InterPro" id="IPR050327">
    <property type="entry name" value="Proton-linked_MCT"/>
</dbReference>
<evidence type="ECO:0000256" key="1">
    <source>
        <dbReference type="SAM" id="Phobius"/>
    </source>
</evidence>
<feature type="transmembrane region" description="Helical" evidence="1">
    <location>
        <begin position="31"/>
        <end position="52"/>
    </location>
</feature>
<feature type="transmembrane region" description="Helical" evidence="1">
    <location>
        <begin position="157"/>
        <end position="176"/>
    </location>
</feature>
<dbReference type="Gene3D" id="1.20.1250.20">
    <property type="entry name" value="MFS general substrate transporter like domains"/>
    <property type="match status" value="1"/>
</dbReference>
<feature type="transmembrane region" description="Helical" evidence="1">
    <location>
        <begin position="124"/>
        <end position="150"/>
    </location>
</feature>
<feature type="transmembrane region" description="Helical" evidence="1">
    <location>
        <begin position="99"/>
        <end position="118"/>
    </location>
</feature>
<feature type="transmembrane region" description="Helical" evidence="1">
    <location>
        <begin position="465"/>
        <end position="486"/>
    </location>
</feature>
<sequence length="518" mass="57244">MESTFMFQFLLVCEGCLSIISNYFEQYGLQAIYGILTGMYMSISVLTIVPAISRITGIFTLSNAIGYMLIFQGIGIMVGTLVCGPIAGGVCNRFGFRMTNMLGCFLMILGLVSSYFISDYFSFLLFYGITCGCGTSFILMVANVATGFWFDSKRTIAFGLVSASGGISVFSVPLSNYLADEYGWRHCFSIWAGLVVILLLGSFLLAPPPMIELESNKPLVGPANTVDIKRVTIIIPLEYEKPKVQRMTAKKIHKMSMTTGIPMGRVSRASVRPAREPIGLGKIFRCCLCCNCCTQSVGSRPLYRKDIFYEGSICYAAKKENQDETTFPLTMTKLPTTRDVAQEVECHCALPEAVSRALKEMLDFSLFKSPIFFLILLSSFVVYIVRYIPLLVLKKFNLPYMDNVTANKVITMFGLGSLISRALVGFILYYFHHISPLIATIFVTLIGGMALCCLIITHWEIYQMVLSFVAGSFVAVVISIRSLVIIDLLGLNKLTSCTGLLFFLQGFASFVGMPIADL</sequence>
<dbReference type="Proteomes" id="UP001152798">
    <property type="component" value="Chromosome 1"/>
</dbReference>
<feature type="transmembrane region" description="Helical" evidence="1">
    <location>
        <begin position="409"/>
        <end position="431"/>
    </location>
</feature>
<feature type="transmembrane region" description="Helical" evidence="1">
    <location>
        <begin position="371"/>
        <end position="389"/>
    </location>
</feature>
<keyword evidence="1" id="KW-0812">Transmembrane</keyword>
<dbReference type="GO" id="GO:0008028">
    <property type="term" value="F:monocarboxylic acid transmembrane transporter activity"/>
    <property type="evidence" value="ECO:0007669"/>
    <property type="project" value="TreeGrafter"/>
</dbReference>
<dbReference type="PANTHER" id="PTHR11360">
    <property type="entry name" value="MONOCARBOXYLATE TRANSPORTER"/>
    <property type="match status" value="1"/>
</dbReference>
<evidence type="ECO:0000313" key="3">
    <source>
        <dbReference type="Proteomes" id="UP001152798"/>
    </source>
</evidence>
<protein>
    <recommendedName>
        <fullName evidence="4">Monocarboxylate transporter</fullName>
    </recommendedName>
</protein>
<dbReference type="SUPFAM" id="SSF103473">
    <property type="entry name" value="MFS general substrate transporter"/>
    <property type="match status" value="1"/>
</dbReference>
<dbReference type="InterPro" id="IPR011701">
    <property type="entry name" value="MFS"/>
</dbReference>
<keyword evidence="1" id="KW-0472">Membrane</keyword>
<proteinExistence type="predicted"/>
<name>A0A9P0GWM4_NEZVI</name>
<dbReference type="EMBL" id="OV725077">
    <property type="protein sequence ID" value="CAH1388753.1"/>
    <property type="molecule type" value="Genomic_DNA"/>
</dbReference>
<feature type="transmembrane region" description="Helical" evidence="1">
    <location>
        <begin position="188"/>
        <end position="206"/>
    </location>
</feature>